<reference evidence="2 3" key="1">
    <citation type="submission" date="2019-12" db="EMBL/GenBank/DDBJ databases">
        <title>Microbes associate with the intestines of laboratory mice.</title>
        <authorList>
            <person name="Navarre W."/>
            <person name="Wong E."/>
        </authorList>
    </citation>
    <scope>NUCLEOTIDE SEQUENCE [LARGE SCALE GENOMIC DNA]</scope>
    <source>
        <strain evidence="2 3">NM82_D38</strain>
    </source>
</reference>
<evidence type="ECO:0000256" key="1">
    <source>
        <dbReference type="SAM" id="Phobius"/>
    </source>
</evidence>
<dbReference type="InterPro" id="IPR019201">
    <property type="entry name" value="DUF2065"/>
</dbReference>
<accession>A0A6L6YMZ1</accession>
<gene>
    <name evidence="2" type="ORF">E5987_05285</name>
</gene>
<organism evidence="2 3">
    <name type="scientific">Parasutterella muris</name>
    <dbReference type="NCBI Taxonomy" id="2565572"/>
    <lineage>
        <taxon>Bacteria</taxon>
        <taxon>Pseudomonadati</taxon>
        <taxon>Pseudomonadota</taxon>
        <taxon>Betaproteobacteria</taxon>
        <taxon>Burkholderiales</taxon>
        <taxon>Sutterellaceae</taxon>
        <taxon>Parasutterella</taxon>
    </lineage>
</organism>
<name>A0A6L6YMZ1_9BURK</name>
<dbReference type="PANTHER" id="PTHR38602">
    <property type="entry name" value="INNER MEMBRANE PROTEIN-RELATED"/>
    <property type="match status" value="1"/>
</dbReference>
<feature type="transmembrane region" description="Helical" evidence="1">
    <location>
        <begin position="43"/>
        <end position="62"/>
    </location>
</feature>
<dbReference type="PANTHER" id="PTHR38602:SF1">
    <property type="entry name" value="INNER MEMBRANE PROTEIN"/>
    <property type="match status" value="1"/>
</dbReference>
<dbReference type="Proteomes" id="UP000472580">
    <property type="component" value="Unassembled WGS sequence"/>
</dbReference>
<evidence type="ECO:0000313" key="2">
    <source>
        <dbReference type="EMBL" id="MVX56621.1"/>
    </source>
</evidence>
<keyword evidence="1" id="KW-0812">Transmembrane</keyword>
<keyword evidence="1" id="KW-1133">Transmembrane helix</keyword>
<protein>
    <submittedName>
        <fullName evidence="2">DUF2065 family protein</fullName>
    </submittedName>
</protein>
<dbReference type="Pfam" id="PF09838">
    <property type="entry name" value="DUF2065"/>
    <property type="match status" value="1"/>
</dbReference>
<dbReference type="EMBL" id="WSRP01000013">
    <property type="protein sequence ID" value="MVX56621.1"/>
    <property type="molecule type" value="Genomic_DNA"/>
</dbReference>
<dbReference type="AlphaFoldDB" id="A0A6L6YMZ1"/>
<dbReference type="OrthoDB" id="9182237at2"/>
<sequence length="63" mass="7070">METLLCAIGFVLVLEGFLPFIAPDFWKRAVRESTRIPSEKIRIIGFGSVVLGLVVVWSTMLVF</sequence>
<comment type="caution">
    <text evidence="2">The sequence shown here is derived from an EMBL/GenBank/DDBJ whole genome shotgun (WGS) entry which is preliminary data.</text>
</comment>
<keyword evidence="3" id="KW-1185">Reference proteome</keyword>
<proteinExistence type="predicted"/>
<dbReference type="RefSeq" id="WP_160335055.1">
    <property type="nucleotide sequence ID" value="NZ_CALPCR010000001.1"/>
</dbReference>
<evidence type="ECO:0000313" key="3">
    <source>
        <dbReference type="Proteomes" id="UP000472580"/>
    </source>
</evidence>
<keyword evidence="1" id="KW-0472">Membrane</keyword>